<dbReference type="InParanoid" id="D8MAE0"/>
<dbReference type="EMBL" id="FN668689">
    <property type="protein sequence ID" value="CBK25029.2"/>
    <property type="molecule type" value="Genomic_DNA"/>
</dbReference>
<organism evidence="3">
    <name type="scientific">Blastocystis hominis</name>
    <dbReference type="NCBI Taxonomy" id="12968"/>
    <lineage>
        <taxon>Eukaryota</taxon>
        <taxon>Sar</taxon>
        <taxon>Stramenopiles</taxon>
        <taxon>Bigyra</taxon>
        <taxon>Opalozoa</taxon>
        <taxon>Opalinata</taxon>
        <taxon>Blastocystidae</taxon>
        <taxon>Blastocystis</taxon>
    </lineage>
</organism>
<dbReference type="RefSeq" id="XP_012899077.1">
    <property type="nucleotide sequence ID" value="XM_013043623.1"/>
</dbReference>
<accession>D8MAE0</accession>
<dbReference type="GeneID" id="24922990"/>
<dbReference type="PANTHER" id="PTHR15323">
    <property type="entry name" value="D123 PROTEIN"/>
    <property type="match status" value="1"/>
</dbReference>
<feature type="compositionally biased region" description="Basic and acidic residues" evidence="2">
    <location>
        <begin position="38"/>
        <end position="71"/>
    </location>
</feature>
<dbReference type="GO" id="GO:0005737">
    <property type="term" value="C:cytoplasm"/>
    <property type="evidence" value="ECO:0007669"/>
    <property type="project" value="TreeGrafter"/>
</dbReference>
<evidence type="ECO:0000256" key="2">
    <source>
        <dbReference type="SAM" id="MobiDB-lite"/>
    </source>
</evidence>
<proteinExistence type="inferred from homology"/>
<dbReference type="InterPro" id="IPR009772">
    <property type="entry name" value="CDC123"/>
</dbReference>
<reference evidence="3" key="1">
    <citation type="submission" date="2010-02" db="EMBL/GenBank/DDBJ databases">
        <title>Sequencing and annotation of the Blastocystis hominis genome.</title>
        <authorList>
            <person name="Wincker P."/>
        </authorList>
    </citation>
    <scope>NUCLEOTIDE SEQUENCE</scope>
    <source>
        <strain evidence="3">Singapore isolate B</strain>
    </source>
</reference>
<protein>
    <submittedName>
        <fullName evidence="3">Uncharacterized protein</fullName>
    </submittedName>
</protein>
<evidence type="ECO:0000313" key="3">
    <source>
        <dbReference type="EMBL" id="CBK25029.2"/>
    </source>
</evidence>
<feature type="region of interest" description="Disordered" evidence="2">
    <location>
        <begin position="38"/>
        <end position="75"/>
    </location>
</feature>
<dbReference type="PANTHER" id="PTHR15323:SF6">
    <property type="entry name" value="CELL DIVISION CYCLE PROTEIN 123 HOMOLOG"/>
    <property type="match status" value="1"/>
</dbReference>
<comment type="similarity">
    <text evidence="1">Belongs to the CDC123 family.</text>
</comment>
<name>D8MAE0_BLAHO</name>
<gene>
    <name evidence="3" type="ORF">GSBLH_T00006866001</name>
</gene>
<evidence type="ECO:0000313" key="4">
    <source>
        <dbReference type="Proteomes" id="UP000008312"/>
    </source>
</evidence>
<dbReference type="AlphaFoldDB" id="D8MAE0"/>
<dbReference type="OrthoDB" id="360540at2759"/>
<dbReference type="Pfam" id="PF07065">
    <property type="entry name" value="D123"/>
    <property type="match status" value="1"/>
</dbReference>
<dbReference type="Proteomes" id="UP000008312">
    <property type="component" value="Unassembled WGS sequence"/>
</dbReference>
<sequence>MDVYIDKKDKVWVVNLSPFDDSMNPALFSIEELNTLRETQEKSEADREDSAKEEANDAERERREPVLRVVEEESGTLPSEQMFYQVPMEMYSLSSTDQISSFIQELKKEKKDEVESKEAELKE</sequence>
<keyword evidence="4" id="KW-1185">Reference proteome</keyword>
<evidence type="ECO:0000256" key="1">
    <source>
        <dbReference type="ARBA" id="ARBA00011047"/>
    </source>
</evidence>